<gene>
    <name evidence="2" type="primary">32</name>
    <name evidence="2" type="ORF">PBI_GOODMAN_32</name>
</gene>
<evidence type="ECO:0000259" key="1">
    <source>
        <dbReference type="PROSITE" id="PS50943"/>
    </source>
</evidence>
<dbReference type="Gene3D" id="1.10.260.40">
    <property type="entry name" value="lambda repressor-like DNA-binding domains"/>
    <property type="match status" value="1"/>
</dbReference>
<organism evidence="2 3">
    <name type="scientific">Microbacterium phage Goodman</name>
    <dbReference type="NCBI Taxonomy" id="2484206"/>
    <lineage>
        <taxon>Viruses</taxon>
        <taxon>Duplodnaviria</taxon>
        <taxon>Heunggongvirae</taxon>
        <taxon>Uroviricota</taxon>
        <taxon>Caudoviricetes</taxon>
        <taxon>Goodmanvirus</taxon>
        <taxon>Goodmanvirus goodman</taxon>
    </lineage>
</organism>
<sequence>MTDSPTPPTNRAVADKLGLSESGVSRLRSGDRLPSLALMQKIEAAYGWSVQGQSIARTHNDWRGAFEKVLVAADRFDDA</sequence>
<reference evidence="2 3" key="1">
    <citation type="submission" date="2018-10" db="EMBL/GenBank/DDBJ databases">
        <authorList>
            <person name="Garlena R.A."/>
            <person name="Russell D.A."/>
            <person name="Pope W.H."/>
            <person name="Jacobs-Sera D."/>
            <person name="Hatfull G.F."/>
        </authorList>
    </citation>
    <scope>NUCLEOTIDE SEQUENCE [LARGE SCALE GENOMIC DNA]</scope>
</reference>
<name>A0A3G3LZB1_9CAUD</name>
<dbReference type="Proteomes" id="UP000279037">
    <property type="component" value="Segment"/>
</dbReference>
<evidence type="ECO:0000313" key="2">
    <source>
        <dbReference type="EMBL" id="AYQ99488.1"/>
    </source>
</evidence>
<protein>
    <submittedName>
        <fullName evidence="2">Helix-turn-helix DNA binding protein</fullName>
    </submittedName>
</protein>
<keyword evidence="3" id="KW-1185">Reference proteome</keyword>
<dbReference type="RefSeq" id="YP_009815936.1">
    <property type="nucleotide sequence ID" value="NC_048101.1"/>
</dbReference>
<dbReference type="InterPro" id="IPR010982">
    <property type="entry name" value="Lambda_DNA-bd_dom_sf"/>
</dbReference>
<dbReference type="KEGG" id="vg:55007169"/>
<dbReference type="Pfam" id="PF01381">
    <property type="entry name" value="HTH_3"/>
    <property type="match status" value="1"/>
</dbReference>
<dbReference type="InterPro" id="IPR001387">
    <property type="entry name" value="Cro/C1-type_HTH"/>
</dbReference>
<dbReference type="CDD" id="cd00093">
    <property type="entry name" value="HTH_XRE"/>
    <property type="match status" value="1"/>
</dbReference>
<dbReference type="GO" id="GO:0003677">
    <property type="term" value="F:DNA binding"/>
    <property type="evidence" value="ECO:0007669"/>
    <property type="project" value="InterPro"/>
</dbReference>
<evidence type="ECO:0000313" key="3">
    <source>
        <dbReference type="Proteomes" id="UP000279037"/>
    </source>
</evidence>
<dbReference type="SUPFAM" id="SSF47413">
    <property type="entry name" value="lambda repressor-like DNA-binding domains"/>
    <property type="match status" value="1"/>
</dbReference>
<accession>A0A3G3LZB1</accession>
<dbReference type="GeneID" id="55007169"/>
<proteinExistence type="predicted"/>
<feature type="domain" description="HTH cro/C1-type" evidence="1">
    <location>
        <begin position="11"/>
        <end position="53"/>
    </location>
</feature>
<dbReference type="PROSITE" id="PS50943">
    <property type="entry name" value="HTH_CROC1"/>
    <property type="match status" value="1"/>
</dbReference>
<dbReference type="EMBL" id="MK016495">
    <property type="protein sequence ID" value="AYQ99488.1"/>
    <property type="molecule type" value="Genomic_DNA"/>
</dbReference>